<evidence type="ECO:0000256" key="2">
    <source>
        <dbReference type="ARBA" id="ARBA00023157"/>
    </source>
</evidence>
<protein>
    <submittedName>
        <fullName evidence="5">Putative receptor protein kinase ZmPK1</fullName>
    </submittedName>
</protein>
<dbReference type="InterPro" id="IPR051343">
    <property type="entry name" value="G-type_lectin_kinases/EP1-like"/>
</dbReference>
<dbReference type="GO" id="GO:0016301">
    <property type="term" value="F:kinase activity"/>
    <property type="evidence" value="ECO:0007669"/>
    <property type="project" value="UniProtKB-KW"/>
</dbReference>
<accession>A0A6A1V222</accession>
<dbReference type="OrthoDB" id="758220at2759"/>
<comment type="caution">
    <text evidence="5">The sequence shown here is derived from an EMBL/GenBank/DDBJ whole genome shotgun (WGS) entry which is preliminary data.</text>
</comment>
<dbReference type="SUPFAM" id="SSF51110">
    <property type="entry name" value="alpha-D-mannose-specific plant lectins"/>
    <property type="match status" value="2"/>
</dbReference>
<keyword evidence="3" id="KW-0325">Glycoprotein</keyword>
<dbReference type="PANTHER" id="PTHR47976">
    <property type="entry name" value="G-TYPE LECTIN S-RECEPTOR-LIKE SERINE/THREONINE-PROTEIN KINASE SD2-5"/>
    <property type="match status" value="1"/>
</dbReference>
<reference evidence="5 6" key="1">
    <citation type="journal article" date="2019" name="Plant Biotechnol. J.">
        <title>The red bayberry genome and genetic basis of sex determination.</title>
        <authorList>
            <person name="Jia H.M."/>
            <person name="Jia H.J."/>
            <person name="Cai Q.L."/>
            <person name="Wang Y."/>
            <person name="Zhao H.B."/>
            <person name="Yang W.F."/>
            <person name="Wang G.Y."/>
            <person name="Li Y.H."/>
            <person name="Zhan D.L."/>
            <person name="Shen Y.T."/>
            <person name="Niu Q.F."/>
            <person name="Chang L."/>
            <person name="Qiu J."/>
            <person name="Zhao L."/>
            <person name="Xie H.B."/>
            <person name="Fu W.Y."/>
            <person name="Jin J."/>
            <person name="Li X.W."/>
            <person name="Jiao Y."/>
            <person name="Zhou C.C."/>
            <person name="Tu T."/>
            <person name="Chai C.Y."/>
            <person name="Gao J.L."/>
            <person name="Fan L.J."/>
            <person name="van de Weg E."/>
            <person name="Wang J.Y."/>
            <person name="Gao Z.S."/>
        </authorList>
    </citation>
    <scope>NUCLEOTIDE SEQUENCE [LARGE SCALE GENOMIC DNA]</scope>
    <source>
        <tissue evidence="5">Leaves</tissue>
    </source>
</reference>
<organism evidence="5 6">
    <name type="scientific">Morella rubra</name>
    <name type="common">Chinese bayberry</name>
    <dbReference type="NCBI Taxonomy" id="262757"/>
    <lineage>
        <taxon>Eukaryota</taxon>
        <taxon>Viridiplantae</taxon>
        <taxon>Streptophyta</taxon>
        <taxon>Embryophyta</taxon>
        <taxon>Tracheophyta</taxon>
        <taxon>Spermatophyta</taxon>
        <taxon>Magnoliopsida</taxon>
        <taxon>eudicotyledons</taxon>
        <taxon>Gunneridae</taxon>
        <taxon>Pentapetalae</taxon>
        <taxon>rosids</taxon>
        <taxon>fabids</taxon>
        <taxon>Fagales</taxon>
        <taxon>Myricaceae</taxon>
        <taxon>Morella</taxon>
    </lineage>
</organism>
<dbReference type="PANTHER" id="PTHR47976:SF7">
    <property type="entry name" value="RECEPTOR-LIKE SERINE_THREONINE-PROTEIN KINASE"/>
    <property type="match status" value="1"/>
</dbReference>
<evidence type="ECO:0000256" key="3">
    <source>
        <dbReference type="ARBA" id="ARBA00023180"/>
    </source>
</evidence>
<gene>
    <name evidence="5" type="ORF">CJ030_MR7G013499</name>
</gene>
<dbReference type="GO" id="GO:0048544">
    <property type="term" value="P:recognition of pollen"/>
    <property type="evidence" value="ECO:0007669"/>
    <property type="project" value="InterPro"/>
</dbReference>
<dbReference type="InterPro" id="IPR036426">
    <property type="entry name" value="Bulb-type_lectin_dom_sf"/>
</dbReference>
<keyword evidence="5" id="KW-0675">Receptor</keyword>
<evidence type="ECO:0000313" key="5">
    <source>
        <dbReference type="EMBL" id="KAB1206754.1"/>
    </source>
</evidence>
<dbReference type="InterPro" id="IPR001480">
    <property type="entry name" value="Bulb-type_lectin_dom"/>
</dbReference>
<sequence length="341" mass="37912">MITLLGFFLLEFRRKLLSGLLIAMDLVSINATLLFETDGRLLLQGTRGPRIVVIAASIGAASASMLNSGNFVLYNSAQQIIWRSFDYPTDTILSTQSLFAGQQLLSSISESDHSTGIFRLKMQSDGNLVQHPVDSPDTAPYAYYASGTYGWGDNGTLNLDADGYLYLLNGAGYNMKNLTNRGYTTRETIYLMRIDADGIFRLYSHNLKQSGDWSIIWSSSSDKCDPMGLCGLNAFCVPNDQEALCVCLPGFAMVDPGNWKLGCDRNFTAQSCQSNDVYNAYTVEELANTIWEDVSYSVLQSTVKEDCQQACSEDCNCEAALFIDRTCRKQRLPLRWEKETD</sequence>
<name>A0A6A1V222_9ROSI</name>
<keyword evidence="6" id="KW-1185">Reference proteome</keyword>
<dbReference type="Pfam" id="PF01453">
    <property type="entry name" value="B_lectin"/>
    <property type="match status" value="1"/>
</dbReference>
<evidence type="ECO:0000259" key="4">
    <source>
        <dbReference type="PROSITE" id="PS50948"/>
    </source>
</evidence>
<keyword evidence="2" id="KW-1015">Disulfide bond</keyword>
<proteinExistence type="predicted"/>
<dbReference type="Proteomes" id="UP000516437">
    <property type="component" value="Chromosome 7"/>
</dbReference>
<dbReference type="AlphaFoldDB" id="A0A6A1V222"/>
<dbReference type="InterPro" id="IPR003609">
    <property type="entry name" value="Pan_app"/>
</dbReference>
<keyword evidence="5" id="KW-0808">Transferase</keyword>
<feature type="domain" description="Apple" evidence="4">
    <location>
        <begin position="272"/>
        <end position="341"/>
    </location>
</feature>
<keyword evidence="5" id="KW-0418">Kinase</keyword>
<dbReference type="InterPro" id="IPR000858">
    <property type="entry name" value="S_locus_glycoprot_dom"/>
</dbReference>
<keyword evidence="1" id="KW-0732">Signal</keyword>
<evidence type="ECO:0000313" key="6">
    <source>
        <dbReference type="Proteomes" id="UP000516437"/>
    </source>
</evidence>
<dbReference type="FunFam" id="2.90.10.10:FF:000026">
    <property type="entry name" value="Serine/threonine-protein kinase"/>
    <property type="match status" value="1"/>
</dbReference>
<evidence type="ECO:0000256" key="1">
    <source>
        <dbReference type="ARBA" id="ARBA00022729"/>
    </source>
</evidence>
<dbReference type="Pfam" id="PF00954">
    <property type="entry name" value="S_locus_glycop"/>
    <property type="match status" value="1"/>
</dbReference>
<dbReference type="PROSITE" id="PS50948">
    <property type="entry name" value="PAN"/>
    <property type="match status" value="1"/>
</dbReference>
<dbReference type="Gene3D" id="2.90.10.10">
    <property type="entry name" value="Bulb-type lectin domain"/>
    <property type="match status" value="2"/>
</dbReference>
<dbReference type="EMBL" id="RXIC02000025">
    <property type="protein sequence ID" value="KAB1206754.1"/>
    <property type="molecule type" value="Genomic_DNA"/>
</dbReference>